<feature type="domain" description="HTH merR-type" evidence="3">
    <location>
        <begin position="1"/>
        <end position="69"/>
    </location>
</feature>
<dbReference type="InterPro" id="IPR000551">
    <property type="entry name" value="MerR-type_HTH_dom"/>
</dbReference>
<organism evidence="4 5">
    <name type="scientific">Jeongeupia naejangsanensis</name>
    <dbReference type="NCBI Taxonomy" id="613195"/>
    <lineage>
        <taxon>Bacteria</taxon>
        <taxon>Pseudomonadati</taxon>
        <taxon>Pseudomonadota</taxon>
        <taxon>Betaproteobacteria</taxon>
        <taxon>Neisseriales</taxon>
        <taxon>Chitinibacteraceae</taxon>
        <taxon>Jeongeupia</taxon>
    </lineage>
</organism>
<proteinExistence type="predicted"/>
<evidence type="ECO:0000256" key="2">
    <source>
        <dbReference type="SAM" id="Coils"/>
    </source>
</evidence>
<dbReference type="Gene3D" id="1.10.1660.10">
    <property type="match status" value="1"/>
</dbReference>
<dbReference type="SUPFAM" id="SSF46955">
    <property type="entry name" value="Putative DNA-binding domain"/>
    <property type="match status" value="1"/>
</dbReference>
<reference evidence="4 5" key="1">
    <citation type="submission" date="2021-01" db="EMBL/GenBank/DDBJ databases">
        <title>Draft Genome Sequence and Polyhydroxyalkanoate Biosynthetic Potential of Jeongeupia naejangsanensis Type Strain DSM 24253.</title>
        <authorList>
            <person name="Turrini P."/>
            <person name="Artuso I."/>
            <person name="Lugli G.A."/>
            <person name="Frangipani E."/>
            <person name="Ventura M."/>
            <person name="Visca P."/>
        </authorList>
    </citation>
    <scope>NUCLEOTIDE SEQUENCE [LARGE SCALE GENOMIC DNA]</scope>
    <source>
        <strain evidence="4 5">DSM 24253</strain>
    </source>
</reference>
<dbReference type="PROSITE" id="PS50937">
    <property type="entry name" value="HTH_MERR_2"/>
    <property type="match status" value="1"/>
</dbReference>
<dbReference type="Pfam" id="PF13411">
    <property type="entry name" value="MerR_1"/>
    <property type="match status" value="1"/>
</dbReference>
<keyword evidence="1" id="KW-0238">DNA-binding</keyword>
<dbReference type="SMART" id="SM00422">
    <property type="entry name" value="HTH_MERR"/>
    <property type="match status" value="1"/>
</dbReference>
<sequence>MNISEFASTVGLSADTLRYYEKIGLIDRVARNASGHRSYSQADLVWLGFLIRLRETGMPIEQMQLYAALRREGDATLLQRRELLQAHAARVEAEVQRLQSHLGKLADKIALYRRMEVDRLKGA</sequence>
<dbReference type="PRINTS" id="PR00040">
    <property type="entry name" value="HTHMERR"/>
</dbReference>
<evidence type="ECO:0000313" key="5">
    <source>
        <dbReference type="Proteomes" id="UP000809431"/>
    </source>
</evidence>
<dbReference type="InterPro" id="IPR009061">
    <property type="entry name" value="DNA-bd_dom_put_sf"/>
</dbReference>
<evidence type="ECO:0000256" key="1">
    <source>
        <dbReference type="ARBA" id="ARBA00023125"/>
    </source>
</evidence>
<dbReference type="PANTHER" id="PTHR30204">
    <property type="entry name" value="REDOX-CYCLING DRUG-SENSING TRANSCRIPTIONAL ACTIVATOR SOXR"/>
    <property type="match status" value="1"/>
</dbReference>
<dbReference type="InterPro" id="IPR047057">
    <property type="entry name" value="MerR_fam"/>
</dbReference>
<feature type="coiled-coil region" evidence="2">
    <location>
        <begin position="81"/>
        <end position="108"/>
    </location>
</feature>
<keyword evidence="2" id="KW-0175">Coiled coil</keyword>
<protein>
    <submittedName>
        <fullName evidence="4">MerR family transcriptional regulator</fullName>
    </submittedName>
</protein>
<evidence type="ECO:0000313" key="4">
    <source>
        <dbReference type="EMBL" id="MBM3115074.1"/>
    </source>
</evidence>
<dbReference type="Proteomes" id="UP000809431">
    <property type="component" value="Unassembled WGS sequence"/>
</dbReference>
<dbReference type="EMBL" id="JAESND010000001">
    <property type="protein sequence ID" value="MBM3115074.1"/>
    <property type="molecule type" value="Genomic_DNA"/>
</dbReference>
<dbReference type="PROSITE" id="PS00552">
    <property type="entry name" value="HTH_MERR_1"/>
    <property type="match status" value="1"/>
</dbReference>
<evidence type="ECO:0000259" key="3">
    <source>
        <dbReference type="PROSITE" id="PS50937"/>
    </source>
</evidence>
<keyword evidence="5" id="KW-1185">Reference proteome</keyword>
<gene>
    <name evidence="4" type="ORF">JMJ54_04460</name>
</gene>
<comment type="caution">
    <text evidence="4">The sequence shown here is derived from an EMBL/GenBank/DDBJ whole genome shotgun (WGS) entry which is preliminary data.</text>
</comment>
<accession>A0ABS2BHJ2</accession>
<dbReference type="CDD" id="cd01109">
    <property type="entry name" value="HTH_YyaN"/>
    <property type="match status" value="1"/>
</dbReference>
<name>A0ABS2BHJ2_9NEIS</name>
<dbReference type="RefSeq" id="WP_203536723.1">
    <property type="nucleotide sequence ID" value="NZ_JAESND010000001.1"/>
</dbReference>
<dbReference type="PANTHER" id="PTHR30204:SF98">
    <property type="entry name" value="HTH-TYPE TRANSCRIPTIONAL REGULATOR ADHR"/>
    <property type="match status" value="1"/>
</dbReference>